<sequence>MNTPSQDVRARADGPPSVNGQRTSPSHAHSPRTLSNQASASAPQKPSGNGDKSTENVPNPAAPPKFKMKRTGTNGLPPGHSVPNFVALQYANTMAKPSASSFVPAGANHTPQKHMMEISKTTQNGRPVGLEGRPSSRDSSQSTTTAPSRPTSAGGRTADLAQTASPQSIAMKRKWASGEMDGVAQKAAQTRRLNAERRMSAVSFSDNVVTIPDQSTPEPAATSSTPGAAVATELTVADIQFYQEYTAKAATTPSTNDVTPTAATTSASPQPNTAEAAGNVIRTGRPIILPPKKQKPAKSSSEPSVPHVPGTPFIRTLSGRPYNMVPNENGRLTYGFGALFPDGYAPLPDPDAKGPRWICPVRHCTQERSYLKSHGKHFLKAHQACLLNDDGDGVFSIVGYKDGQDAPVVVSRDPKVKEPERGVMRASNSPAMAKFWASLKGDTSENPERGEHSGRDGVFSVTPSGRPYTTFPNQGGRTFGVLIPDGYKPLVSSAEKPWVCPVRTCRLTWASQSGLGIHFAKIHGGCTFNDNLDGTLSLVGWRDAGARSEALVVSQKRSNITDDVSAVGDVTERQTDINSHPTPYQILGLPSPAPNVNTSVASDVIQLPSSQRKDHYLTPASKAQPVKDLAGGALEIWNYIRPYLTQFTECPDSSWVPELLKLPKVRDIVWNDAHIATNGFKDKVSRDVATMVVQVTGEIPPKTCSRCRDNRGPYGECIVISSQAPIEARLGFASCACCVYHGQGTYCTLKFWGKKRADAAAELEAQTKTQEGKADRELASMSAIAGSQVPASTEVQSPFRRSERVQVKEAIAQSAPDSPPYVPKDDTPAPPSPPPQRVLRLFNRRPEHQAQVQQPSNTDGMEIEDWELAPGRLRSTATPEDGEPAENIAFSKAYLTANQSVRVTQDVSFRVDVVACGTSLRWAATPDRMRICSVGAGKVKVRIQGEEEFDLGPHGMFRLLPGRSCVVLNRLYGSAVLHVTEVSDYS</sequence>
<accession>A0A1J7J7K3</accession>
<feature type="region of interest" description="Disordered" evidence="1">
    <location>
        <begin position="250"/>
        <end position="274"/>
    </location>
</feature>
<dbReference type="Proteomes" id="UP000182658">
    <property type="component" value="Unassembled WGS sequence"/>
</dbReference>
<organism evidence="2 3">
    <name type="scientific">Coniochaeta ligniaria NRRL 30616</name>
    <dbReference type="NCBI Taxonomy" id="1408157"/>
    <lineage>
        <taxon>Eukaryota</taxon>
        <taxon>Fungi</taxon>
        <taxon>Dikarya</taxon>
        <taxon>Ascomycota</taxon>
        <taxon>Pezizomycotina</taxon>
        <taxon>Sordariomycetes</taxon>
        <taxon>Sordariomycetidae</taxon>
        <taxon>Coniochaetales</taxon>
        <taxon>Coniochaetaceae</taxon>
        <taxon>Coniochaeta</taxon>
    </lineage>
</organism>
<protein>
    <submittedName>
        <fullName evidence="2">Uncharacterized protein</fullName>
    </submittedName>
</protein>
<feature type="region of interest" description="Disordered" evidence="1">
    <location>
        <begin position="1"/>
        <end position="83"/>
    </location>
</feature>
<evidence type="ECO:0000313" key="3">
    <source>
        <dbReference type="Proteomes" id="UP000182658"/>
    </source>
</evidence>
<dbReference type="InterPro" id="IPR022190">
    <property type="entry name" value="DUF3716"/>
</dbReference>
<feature type="region of interest" description="Disordered" evidence="1">
    <location>
        <begin position="441"/>
        <end position="467"/>
    </location>
</feature>
<feature type="compositionally biased region" description="Pro residues" evidence="1">
    <location>
        <begin position="817"/>
        <end position="836"/>
    </location>
</feature>
<dbReference type="AlphaFoldDB" id="A0A1J7J7K3"/>
<feature type="compositionally biased region" description="Low complexity" evidence="1">
    <location>
        <begin position="259"/>
        <end position="274"/>
    </location>
</feature>
<dbReference type="EMBL" id="KV875102">
    <property type="protein sequence ID" value="OIW25148.1"/>
    <property type="molecule type" value="Genomic_DNA"/>
</dbReference>
<feature type="region of interest" description="Disordered" evidence="1">
    <location>
        <begin position="783"/>
        <end position="802"/>
    </location>
</feature>
<reference evidence="2 3" key="1">
    <citation type="submission" date="2016-10" db="EMBL/GenBank/DDBJ databases">
        <title>Draft genome sequence of Coniochaeta ligniaria NRRL30616, a lignocellulolytic fungus for bioabatement of inhibitors in plant biomass hydrolysates.</title>
        <authorList>
            <consortium name="DOE Joint Genome Institute"/>
            <person name="Jimenez D.J."/>
            <person name="Hector R.E."/>
            <person name="Riley R."/>
            <person name="Sun H."/>
            <person name="Grigoriev I.V."/>
            <person name="Van Elsas J.D."/>
            <person name="Nichols N.N."/>
        </authorList>
    </citation>
    <scope>NUCLEOTIDE SEQUENCE [LARGE SCALE GENOMIC DNA]</scope>
    <source>
        <strain evidence="2 3">NRRL 30616</strain>
    </source>
</reference>
<feature type="compositionally biased region" description="Low complexity" evidence="1">
    <location>
        <begin position="139"/>
        <end position="153"/>
    </location>
</feature>
<feature type="region of interest" description="Disordered" evidence="1">
    <location>
        <begin position="808"/>
        <end position="838"/>
    </location>
</feature>
<feature type="region of interest" description="Disordered" evidence="1">
    <location>
        <begin position="96"/>
        <end position="169"/>
    </location>
</feature>
<dbReference type="Pfam" id="PF12511">
    <property type="entry name" value="DUF3716"/>
    <property type="match status" value="1"/>
</dbReference>
<keyword evidence="3" id="KW-1185">Reference proteome</keyword>
<feature type="compositionally biased region" description="Polar residues" evidence="1">
    <location>
        <begin position="18"/>
        <end position="57"/>
    </location>
</feature>
<dbReference type="OrthoDB" id="3545073at2759"/>
<gene>
    <name evidence="2" type="ORF">CONLIGDRAFT_83137</name>
</gene>
<feature type="compositionally biased region" description="Basic and acidic residues" evidence="1">
    <location>
        <begin position="442"/>
        <end position="455"/>
    </location>
</feature>
<evidence type="ECO:0000256" key="1">
    <source>
        <dbReference type="SAM" id="MobiDB-lite"/>
    </source>
</evidence>
<dbReference type="InParanoid" id="A0A1J7J7K3"/>
<name>A0A1J7J7K3_9PEZI</name>
<evidence type="ECO:0000313" key="2">
    <source>
        <dbReference type="EMBL" id="OIW25148.1"/>
    </source>
</evidence>
<proteinExistence type="predicted"/>
<dbReference type="STRING" id="1408157.A0A1J7J7K3"/>
<feature type="region of interest" description="Disordered" evidence="1">
    <location>
        <begin position="287"/>
        <end position="319"/>
    </location>
</feature>